<feature type="compositionally biased region" description="Pro residues" evidence="1">
    <location>
        <begin position="156"/>
        <end position="167"/>
    </location>
</feature>
<sequence length="299" mass="32573">MDNHNLSAPTCAQPLNPRGITHINARHTTRYTVVGNHLTQHRDLSLTAIGLACHIQSLPSGTRVDIKTLAARFPEGETRIAAALRELEAHGYLARTRQRLPSGRIVTHTVSYNQPVAAAEPKPPTTPRQPRQATSPSQPTAPAPEPEPEREEAEPAPTPKAPLPEPWTPDLESHRTATILLATLHHHDRRLVLSERDVRRLAPAVAAWLERGLSPDAVHHALVSNLPPRPRYPANLIAYRLTEFLPPQAPPPAPPVDETALPRLRLHSCEGCEHAIRTPAPGAYCHDCREAGAGTATAA</sequence>
<protein>
    <submittedName>
        <fullName evidence="2">DNA-binding protein</fullName>
    </submittedName>
</protein>
<keyword evidence="2" id="KW-0238">DNA-binding</keyword>
<reference evidence="2 3" key="1">
    <citation type="submission" date="2016-10" db="EMBL/GenBank/DDBJ databases">
        <title>Genome sequence of Streptomyces sp. MUSC 1.</title>
        <authorList>
            <person name="Lee L.-H."/>
            <person name="Ser H.-L."/>
            <person name="Law J.W.-F."/>
        </authorList>
    </citation>
    <scope>NUCLEOTIDE SEQUENCE [LARGE SCALE GENOMIC DNA]</scope>
    <source>
        <strain evidence="2 3">MUSC 1</strain>
    </source>
</reference>
<evidence type="ECO:0000313" key="3">
    <source>
        <dbReference type="Proteomes" id="UP000179642"/>
    </source>
</evidence>
<feature type="region of interest" description="Disordered" evidence="1">
    <location>
        <begin position="114"/>
        <end position="170"/>
    </location>
</feature>
<keyword evidence="3" id="KW-1185">Reference proteome</keyword>
<evidence type="ECO:0000313" key="2">
    <source>
        <dbReference type="EMBL" id="OIJ95148.1"/>
    </source>
</evidence>
<dbReference type="GO" id="GO:0003677">
    <property type="term" value="F:DNA binding"/>
    <property type="evidence" value="ECO:0007669"/>
    <property type="project" value="UniProtKB-KW"/>
</dbReference>
<accession>A0A1S2PMW3</accession>
<evidence type="ECO:0000256" key="1">
    <source>
        <dbReference type="SAM" id="MobiDB-lite"/>
    </source>
</evidence>
<name>A0A1S2PMW3_9ACTN</name>
<comment type="caution">
    <text evidence="2">The sequence shown here is derived from an EMBL/GenBank/DDBJ whole genome shotgun (WGS) entry which is preliminary data.</text>
</comment>
<dbReference type="RefSeq" id="WP_071385025.1">
    <property type="nucleotide sequence ID" value="NZ_MLYO01000066.1"/>
</dbReference>
<dbReference type="OrthoDB" id="9178552at2"/>
<dbReference type="EMBL" id="MLYO01000066">
    <property type="protein sequence ID" value="OIJ95148.1"/>
    <property type="molecule type" value="Genomic_DNA"/>
</dbReference>
<dbReference type="Proteomes" id="UP000179642">
    <property type="component" value="Unassembled WGS sequence"/>
</dbReference>
<organism evidence="2 3">
    <name type="scientific">Streptomyces monashensis</name>
    <dbReference type="NCBI Taxonomy" id="1678012"/>
    <lineage>
        <taxon>Bacteria</taxon>
        <taxon>Bacillati</taxon>
        <taxon>Actinomycetota</taxon>
        <taxon>Actinomycetes</taxon>
        <taxon>Kitasatosporales</taxon>
        <taxon>Streptomycetaceae</taxon>
        <taxon>Streptomyces</taxon>
    </lineage>
</organism>
<proteinExistence type="predicted"/>
<gene>
    <name evidence="2" type="ORF">BIV23_35175</name>
</gene>
<dbReference type="AlphaFoldDB" id="A0A1S2PMW3"/>